<protein>
    <submittedName>
        <fullName evidence="2">PilT protein domain protein</fullName>
    </submittedName>
</protein>
<dbReference type="InterPro" id="IPR052919">
    <property type="entry name" value="TA_system_RNase"/>
</dbReference>
<dbReference type="InterPro" id="IPR029060">
    <property type="entry name" value="PIN-like_dom_sf"/>
</dbReference>
<name>A0A031K3A5_9SPHN</name>
<dbReference type="STRING" id="158500.BES08_08390"/>
<accession>A0A031K3A5</accession>
<dbReference type="RefSeq" id="WP_036523673.1">
    <property type="nucleotide sequence ID" value="NZ_JFYZ01000002.1"/>
</dbReference>
<reference evidence="2 3" key="1">
    <citation type="submission" date="2014-03" db="EMBL/GenBank/DDBJ databases">
        <title>Whole genome sequence of Novosphingobium resinovorum KF1.</title>
        <authorList>
            <person name="Gan H.M."/>
            <person name="Gan H.Y."/>
            <person name="Chew T.H."/>
            <person name="Savka M.A."/>
        </authorList>
    </citation>
    <scope>NUCLEOTIDE SEQUENCE [LARGE SCALE GENOMIC DNA]</scope>
    <source>
        <strain evidence="2 3">KF1</strain>
    </source>
</reference>
<evidence type="ECO:0000259" key="1">
    <source>
        <dbReference type="Pfam" id="PF01850"/>
    </source>
</evidence>
<proteinExistence type="predicted"/>
<dbReference type="SUPFAM" id="SSF88723">
    <property type="entry name" value="PIN domain-like"/>
    <property type="match status" value="1"/>
</dbReference>
<dbReference type="Proteomes" id="UP000024329">
    <property type="component" value="Unassembled WGS sequence"/>
</dbReference>
<dbReference type="Gene3D" id="3.40.50.1010">
    <property type="entry name" value="5'-nuclease"/>
    <property type="match status" value="1"/>
</dbReference>
<dbReference type="InterPro" id="IPR041705">
    <property type="entry name" value="PIN_Sll0205"/>
</dbReference>
<dbReference type="InterPro" id="IPR002716">
    <property type="entry name" value="PIN_dom"/>
</dbReference>
<dbReference type="eggNOG" id="COG3744">
    <property type="taxonomic scope" value="Bacteria"/>
</dbReference>
<dbReference type="PATRIC" id="fig|158500.4.peg.930"/>
<evidence type="ECO:0000313" key="2">
    <source>
        <dbReference type="EMBL" id="EZP83720.1"/>
    </source>
</evidence>
<dbReference type="Pfam" id="PF01850">
    <property type="entry name" value="PIN"/>
    <property type="match status" value="1"/>
</dbReference>
<dbReference type="PANTHER" id="PTHR36173">
    <property type="entry name" value="RIBONUCLEASE VAPC16-RELATED"/>
    <property type="match status" value="1"/>
</dbReference>
<organism evidence="2 3">
    <name type="scientific">Novosphingobium resinovorum</name>
    <dbReference type="NCBI Taxonomy" id="158500"/>
    <lineage>
        <taxon>Bacteria</taxon>
        <taxon>Pseudomonadati</taxon>
        <taxon>Pseudomonadota</taxon>
        <taxon>Alphaproteobacteria</taxon>
        <taxon>Sphingomonadales</taxon>
        <taxon>Sphingomonadaceae</taxon>
        <taxon>Novosphingobium</taxon>
    </lineage>
</organism>
<dbReference type="CDD" id="cd09872">
    <property type="entry name" value="PIN_Sll0205-like"/>
    <property type="match status" value="1"/>
</dbReference>
<feature type="domain" description="PIN" evidence="1">
    <location>
        <begin position="4"/>
        <end position="119"/>
    </location>
</feature>
<gene>
    <name evidence="2" type="ORF">BV97_00908</name>
</gene>
<evidence type="ECO:0000313" key="3">
    <source>
        <dbReference type="Proteomes" id="UP000024329"/>
    </source>
</evidence>
<comment type="caution">
    <text evidence="2">The sequence shown here is derived from an EMBL/GenBank/DDBJ whole genome shotgun (WGS) entry which is preliminary data.</text>
</comment>
<dbReference type="AlphaFoldDB" id="A0A031K3A5"/>
<dbReference type="PANTHER" id="PTHR36173:SF2">
    <property type="entry name" value="RIBONUCLEASE VAPC16"/>
    <property type="match status" value="1"/>
</dbReference>
<dbReference type="EMBL" id="JFYZ01000002">
    <property type="protein sequence ID" value="EZP83720.1"/>
    <property type="molecule type" value="Genomic_DNA"/>
</dbReference>
<sequence length="128" mass="14105">MRLLLDTHTLIWWLAGDDHLSVRAREAIADTTNTVAISAASAIEIATKHRIGKLDGAAMLARDFERIVAAQGFDELAISITHARLAGQMNIAHKDPFDRLLIAQAQAEDMVLISNEALFDGFAVQRLW</sequence>